<keyword evidence="3" id="KW-1185">Reference proteome</keyword>
<evidence type="ECO:0000313" key="2">
    <source>
        <dbReference type="EMBL" id="KAF2268470.1"/>
    </source>
</evidence>
<protein>
    <submittedName>
        <fullName evidence="2">Uncharacterized protein</fullName>
    </submittedName>
</protein>
<keyword evidence="1" id="KW-1133">Transmembrane helix</keyword>
<gene>
    <name evidence="2" type="ORF">CC78DRAFT_371353</name>
</gene>
<organism evidence="2 3">
    <name type="scientific">Lojkania enalia</name>
    <dbReference type="NCBI Taxonomy" id="147567"/>
    <lineage>
        <taxon>Eukaryota</taxon>
        <taxon>Fungi</taxon>
        <taxon>Dikarya</taxon>
        <taxon>Ascomycota</taxon>
        <taxon>Pezizomycotina</taxon>
        <taxon>Dothideomycetes</taxon>
        <taxon>Pleosporomycetidae</taxon>
        <taxon>Pleosporales</taxon>
        <taxon>Pleosporales incertae sedis</taxon>
        <taxon>Lojkania</taxon>
    </lineage>
</organism>
<comment type="caution">
    <text evidence="2">The sequence shown here is derived from an EMBL/GenBank/DDBJ whole genome shotgun (WGS) entry which is preliminary data.</text>
</comment>
<dbReference type="AlphaFoldDB" id="A0A9P4N3H9"/>
<evidence type="ECO:0000313" key="3">
    <source>
        <dbReference type="Proteomes" id="UP000800093"/>
    </source>
</evidence>
<dbReference type="EMBL" id="ML986586">
    <property type="protein sequence ID" value="KAF2268470.1"/>
    <property type="molecule type" value="Genomic_DNA"/>
</dbReference>
<sequence>MAVIHGLTILLCKFQNQQLRTAHDVASALAFAMNFIYEMIGVKWIIYSSRLYLTRGFAPWLQLAPSPVFSWVGWCSSVLSCGEV</sequence>
<proteinExistence type="predicted"/>
<name>A0A9P4N3H9_9PLEO</name>
<feature type="transmembrane region" description="Helical" evidence="1">
    <location>
        <begin position="25"/>
        <end position="46"/>
    </location>
</feature>
<evidence type="ECO:0000256" key="1">
    <source>
        <dbReference type="SAM" id="Phobius"/>
    </source>
</evidence>
<accession>A0A9P4N3H9</accession>
<dbReference type="Proteomes" id="UP000800093">
    <property type="component" value="Unassembled WGS sequence"/>
</dbReference>
<keyword evidence="1" id="KW-0472">Membrane</keyword>
<reference evidence="3" key="1">
    <citation type="journal article" date="2020" name="Stud. Mycol.">
        <title>101 Dothideomycetes genomes: A test case for predicting lifestyles and emergence of pathogens.</title>
        <authorList>
            <person name="Haridas S."/>
            <person name="Albert R."/>
            <person name="Binder M."/>
            <person name="Bloem J."/>
            <person name="LaButti K."/>
            <person name="Salamov A."/>
            <person name="Andreopoulos B."/>
            <person name="Baker S."/>
            <person name="Barry K."/>
            <person name="Bills G."/>
            <person name="Bluhm B."/>
            <person name="Cannon C."/>
            <person name="Castanera R."/>
            <person name="Culley D."/>
            <person name="Daum C."/>
            <person name="Ezra D."/>
            <person name="Gonzalez J."/>
            <person name="Henrissat B."/>
            <person name="Kuo A."/>
            <person name="Liang C."/>
            <person name="Lipzen A."/>
            <person name="Lutzoni F."/>
            <person name="Magnuson J."/>
            <person name="Mondo S."/>
            <person name="Nolan M."/>
            <person name="Ohm R."/>
            <person name="Pangilinan J."/>
            <person name="Park H.-J."/>
            <person name="Ramirez L."/>
            <person name="Alfaro M."/>
            <person name="Sun H."/>
            <person name="Tritt A."/>
            <person name="Yoshinaga Y."/>
            <person name="Zwiers L.-H."/>
            <person name="Turgeon B."/>
            <person name="Goodwin S."/>
            <person name="Spatafora J."/>
            <person name="Crous P."/>
            <person name="Grigoriev I."/>
        </authorList>
    </citation>
    <scope>NUCLEOTIDE SEQUENCE [LARGE SCALE GENOMIC DNA]</scope>
    <source>
        <strain evidence="3">CBS 304.66</strain>
    </source>
</reference>
<keyword evidence="1" id="KW-0812">Transmembrane</keyword>